<dbReference type="Gene3D" id="1.10.10.10">
    <property type="entry name" value="Winged helix-like DNA-binding domain superfamily/Winged helix DNA-binding domain"/>
    <property type="match status" value="1"/>
</dbReference>
<dbReference type="SMART" id="SM00347">
    <property type="entry name" value="HTH_MARR"/>
    <property type="match status" value="1"/>
</dbReference>
<feature type="domain" description="HTH marR-type" evidence="1">
    <location>
        <begin position="1"/>
        <end position="96"/>
    </location>
</feature>
<gene>
    <name evidence="2" type="ORF">ACFPIJ_16040</name>
</gene>
<name>A0ABV9VTL6_9ACTN</name>
<dbReference type="InterPro" id="IPR000835">
    <property type="entry name" value="HTH_MarR-typ"/>
</dbReference>
<dbReference type="EMBL" id="JBHSIU010000018">
    <property type="protein sequence ID" value="MFC4999347.1"/>
    <property type="molecule type" value="Genomic_DNA"/>
</dbReference>
<organism evidence="2 3">
    <name type="scientific">Dactylosporangium cerinum</name>
    <dbReference type="NCBI Taxonomy" id="1434730"/>
    <lineage>
        <taxon>Bacteria</taxon>
        <taxon>Bacillati</taxon>
        <taxon>Actinomycetota</taxon>
        <taxon>Actinomycetes</taxon>
        <taxon>Micromonosporales</taxon>
        <taxon>Micromonosporaceae</taxon>
        <taxon>Dactylosporangium</taxon>
    </lineage>
</organism>
<protein>
    <recommendedName>
        <fullName evidence="1">HTH marR-type domain-containing protein</fullName>
    </recommendedName>
</protein>
<sequence length="122" mass="13000">MLDAEGLTMPAWFTLNALGLQGPTPTEALSNLLATNGLDTAAVAELLAALADAGLVDVDDGVASLTTAGTARYTQLRDRIGAVTTRIFERFDAADVETARRLLQQIAQTDPDRLIDRTEREG</sequence>
<dbReference type="InterPro" id="IPR036390">
    <property type="entry name" value="WH_DNA-bd_sf"/>
</dbReference>
<dbReference type="SUPFAM" id="SSF46785">
    <property type="entry name" value="Winged helix' DNA-binding domain"/>
    <property type="match status" value="1"/>
</dbReference>
<reference evidence="3" key="1">
    <citation type="journal article" date="2019" name="Int. J. Syst. Evol. Microbiol.">
        <title>The Global Catalogue of Microorganisms (GCM) 10K type strain sequencing project: providing services to taxonomists for standard genome sequencing and annotation.</title>
        <authorList>
            <consortium name="The Broad Institute Genomics Platform"/>
            <consortium name="The Broad Institute Genome Sequencing Center for Infectious Disease"/>
            <person name="Wu L."/>
            <person name="Ma J."/>
        </authorList>
    </citation>
    <scope>NUCLEOTIDE SEQUENCE [LARGE SCALE GENOMIC DNA]</scope>
    <source>
        <strain evidence="3">CGMCC 4.7152</strain>
    </source>
</reference>
<dbReference type="RefSeq" id="WP_380115752.1">
    <property type="nucleotide sequence ID" value="NZ_JBHSIU010000018.1"/>
</dbReference>
<evidence type="ECO:0000259" key="1">
    <source>
        <dbReference type="SMART" id="SM00347"/>
    </source>
</evidence>
<accession>A0ABV9VTL6</accession>
<evidence type="ECO:0000313" key="3">
    <source>
        <dbReference type="Proteomes" id="UP001595912"/>
    </source>
</evidence>
<keyword evidence="3" id="KW-1185">Reference proteome</keyword>
<dbReference type="InterPro" id="IPR036388">
    <property type="entry name" value="WH-like_DNA-bd_sf"/>
</dbReference>
<dbReference type="Proteomes" id="UP001595912">
    <property type="component" value="Unassembled WGS sequence"/>
</dbReference>
<comment type="caution">
    <text evidence="2">The sequence shown here is derived from an EMBL/GenBank/DDBJ whole genome shotgun (WGS) entry which is preliminary data.</text>
</comment>
<proteinExistence type="predicted"/>
<evidence type="ECO:0000313" key="2">
    <source>
        <dbReference type="EMBL" id="MFC4999347.1"/>
    </source>
</evidence>